<dbReference type="RefSeq" id="WP_257699530.1">
    <property type="nucleotide sequence ID" value="NZ_CP102451.1"/>
</dbReference>
<dbReference type="CDD" id="cd16443">
    <property type="entry name" value="LplA"/>
    <property type="match status" value="1"/>
</dbReference>
<sequence length="284" mass="32522">MSLKQSIVLFEQHHLTNENKYDPFIVTDILADYSGKHGMPIIHFWTMTNQLILGMQDTRVADLSDAISSVRFHHYHPVVRNSGGLAVVADDGILNFSMILPQEFTNQTSINHGYETMKAIISNALSSFNVIIDSFEVVNSYCPGEYDLSINEKKFAGIAQRRIKKGLSIMIYISVNGNQEKRGNLVQQFYQAGLKDKFGKETFPPVDPNSMRNLSDLLQQKLNVEQMQTLIIEAISQNWTIDDTAQVKFNHFLTSDEFKESYDKGYQRMEQRNERINTILKEVD</sequence>
<gene>
    <name evidence="2" type="primary">lipL</name>
    <name evidence="2" type="ORF">G314FT_12470</name>
</gene>
<reference evidence="2" key="1">
    <citation type="submission" date="2022-08" db="EMBL/GenBank/DDBJ databases">
        <title>Genome sequence of Vagococcus luciliae DSM 112651.</title>
        <authorList>
            <person name="Juan G."/>
            <person name="Anja P."/>
            <person name="Rolf D."/>
            <person name="Kampfer P."/>
            <person name="Vilcinskas A."/>
        </authorList>
    </citation>
    <scope>NUCLEOTIDE SEQUENCE</scope>
    <source>
        <strain evidence="2">G314FT</strain>
    </source>
</reference>
<dbReference type="EC" id="2.3.1.204" evidence="2"/>
<dbReference type="InterPro" id="IPR045864">
    <property type="entry name" value="aa-tRNA-synth_II/BPL/LPL"/>
</dbReference>
<evidence type="ECO:0000313" key="2">
    <source>
        <dbReference type="EMBL" id="UUV99088.1"/>
    </source>
</evidence>
<dbReference type="InterPro" id="IPR004143">
    <property type="entry name" value="BPL_LPL_catalytic"/>
</dbReference>
<dbReference type="PANTHER" id="PTHR43679">
    <property type="entry name" value="OCTANOYLTRANSFERASE LIPM-RELATED"/>
    <property type="match status" value="1"/>
</dbReference>
<name>A0ABY5P028_9ENTE</name>
<reference evidence="2" key="2">
    <citation type="submission" date="2022-08" db="EMBL/GenBank/DDBJ databases">
        <authorList>
            <person name="Poehlein A."/>
            <person name="Guzman J."/>
            <person name="Daniel R."/>
            <person name="Vilcinskas A."/>
        </authorList>
    </citation>
    <scope>NUCLEOTIDE SEQUENCE</scope>
    <source>
        <strain evidence="2">G314FT</strain>
    </source>
</reference>
<dbReference type="EMBL" id="CP102451">
    <property type="protein sequence ID" value="UUV99088.1"/>
    <property type="molecule type" value="Genomic_DNA"/>
</dbReference>
<dbReference type="InterPro" id="IPR050664">
    <property type="entry name" value="Octanoyltrans_LipM/LipL"/>
</dbReference>
<dbReference type="SUPFAM" id="SSF55681">
    <property type="entry name" value="Class II aaRS and biotin synthetases"/>
    <property type="match status" value="1"/>
</dbReference>
<dbReference type="Proteomes" id="UP001058273">
    <property type="component" value="Chromosome"/>
</dbReference>
<protein>
    <submittedName>
        <fullName evidence="2">Octanoyl-[GcvH]:protein N-octanoyltransferase</fullName>
        <ecNumber evidence="2">2.3.1.204</ecNumber>
    </submittedName>
</protein>
<proteinExistence type="predicted"/>
<keyword evidence="3" id="KW-1185">Reference proteome</keyword>
<dbReference type="GO" id="GO:0016746">
    <property type="term" value="F:acyltransferase activity"/>
    <property type="evidence" value="ECO:0007669"/>
    <property type="project" value="UniProtKB-KW"/>
</dbReference>
<dbReference type="PROSITE" id="PS51733">
    <property type="entry name" value="BPL_LPL_CATALYTIC"/>
    <property type="match status" value="1"/>
</dbReference>
<evidence type="ECO:0000259" key="1">
    <source>
        <dbReference type="PROSITE" id="PS51733"/>
    </source>
</evidence>
<accession>A0ABY5P028</accession>
<dbReference type="PANTHER" id="PTHR43679:SF2">
    <property type="entry name" value="OCTANOYL-[GCVH]:PROTEIN N-OCTANOYLTRANSFERASE"/>
    <property type="match status" value="1"/>
</dbReference>
<keyword evidence="2" id="KW-0808">Transferase</keyword>
<keyword evidence="2" id="KW-0012">Acyltransferase</keyword>
<feature type="domain" description="BPL/LPL catalytic" evidence="1">
    <location>
        <begin position="36"/>
        <end position="222"/>
    </location>
</feature>
<evidence type="ECO:0000313" key="3">
    <source>
        <dbReference type="Proteomes" id="UP001058273"/>
    </source>
</evidence>
<organism evidence="2 3">
    <name type="scientific">Vagococcus luciliae</name>
    <dbReference type="NCBI Taxonomy" id="2920380"/>
    <lineage>
        <taxon>Bacteria</taxon>
        <taxon>Bacillati</taxon>
        <taxon>Bacillota</taxon>
        <taxon>Bacilli</taxon>
        <taxon>Lactobacillales</taxon>
        <taxon>Enterococcaceae</taxon>
        <taxon>Vagococcus</taxon>
    </lineage>
</organism>
<dbReference type="Pfam" id="PF21948">
    <property type="entry name" value="LplA-B_cat"/>
    <property type="match status" value="1"/>
</dbReference>
<dbReference type="Gene3D" id="3.30.930.10">
    <property type="entry name" value="Bira Bifunctional Protein, Domain 2"/>
    <property type="match status" value="1"/>
</dbReference>